<dbReference type="HOGENOM" id="CLU_037945_0_2_5"/>
<evidence type="ECO:0000256" key="2">
    <source>
        <dbReference type="ARBA" id="ARBA00008017"/>
    </source>
</evidence>
<feature type="transmembrane region" description="Helical" evidence="7">
    <location>
        <begin position="112"/>
        <end position="136"/>
    </location>
</feature>
<dbReference type="InterPro" id="IPR011066">
    <property type="entry name" value="MscS_channel_C_sf"/>
</dbReference>
<dbReference type="PANTHER" id="PTHR30566">
    <property type="entry name" value="YNAI-RELATED MECHANOSENSITIVE ION CHANNEL"/>
    <property type="match status" value="1"/>
</dbReference>
<protein>
    <recommendedName>
        <fullName evidence="13">Mechanosensitive ion channel family protein</fullName>
    </recommendedName>
</protein>
<feature type="transmembrane region" description="Helical" evidence="7">
    <location>
        <begin position="79"/>
        <end position="100"/>
    </location>
</feature>
<keyword evidence="6 7" id="KW-0472">Membrane</keyword>
<dbReference type="Pfam" id="PF21082">
    <property type="entry name" value="MS_channel_3rd"/>
    <property type="match status" value="1"/>
</dbReference>
<dbReference type="Pfam" id="PF21088">
    <property type="entry name" value="MS_channel_1st"/>
    <property type="match status" value="1"/>
</dbReference>
<feature type="transmembrane region" description="Helical" evidence="7">
    <location>
        <begin position="41"/>
        <end position="58"/>
    </location>
</feature>
<evidence type="ECO:0000256" key="6">
    <source>
        <dbReference type="ARBA" id="ARBA00023136"/>
    </source>
</evidence>
<evidence type="ECO:0008006" key="13">
    <source>
        <dbReference type="Google" id="ProtNLM"/>
    </source>
</evidence>
<dbReference type="SUPFAM" id="SSF50182">
    <property type="entry name" value="Sm-like ribonucleoproteins"/>
    <property type="match status" value="1"/>
</dbReference>
<organism evidence="11 12">
    <name type="scientific">Parvularcula bermudensis (strain ATCC BAA-594 / HTCC2503 / KCTC 12087)</name>
    <dbReference type="NCBI Taxonomy" id="314260"/>
    <lineage>
        <taxon>Bacteria</taxon>
        <taxon>Pseudomonadati</taxon>
        <taxon>Pseudomonadota</taxon>
        <taxon>Alphaproteobacteria</taxon>
        <taxon>Parvularculales</taxon>
        <taxon>Parvularculaceae</taxon>
        <taxon>Parvularcula</taxon>
    </lineage>
</organism>
<dbReference type="InterPro" id="IPR023408">
    <property type="entry name" value="MscS_beta-dom_sf"/>
</dbReference>
<evidence type="ECO:0000259" key="8">
    <source>
        <dbReference type="Pfam" id="PF00924"/>
    </source>
</evidence>
<reference evidence="12" key="1">
    <citation type="submission" date="2010-08" db="EMBL/GenBank/DDBJ databases">
        <title>Genome sequence of Parvularcula bermudensis HTCC2503.</title>
        <authorList>
            <person name="Kang D.-M."/>
            <person name="Oh H.-M."/>
            <person name="Cho J.-C."/>
        </authorList>
    </citation>
    <scope>NUCLEOTIDE SEQUENCE [LARGE SCALE GENOMIC DNA]</scope>
    <source>
        <strain evidence="12">ATCC BAA-594 / HTCC2503 / KCTC 12087</strain>
    </source>
</reference>
<dbReference type="eggNOG" id="COG0668">
    <property type="taxonomic scope" value="Bacteria"/>
</dbReference>
<evidence type="ECO:0000256" key="5">
    <source>
        <dbReference type="ARBA" id="ARBA00022989"/>
    </source>
</evidence>
<dbReference type="STRING" id="314260.PB2503_00812"/>
<dbReference type="SUPFAM" id="SSF82689">
    <property type="entry name" value="Mechanosensitive channel protein MscS (YggB), C-terminal domain"/>
    <property type="match status" value="1"/>
</dbReference>
<evidence type="ECO:0000256" key="1">
    <source>
        <dbReference type="ARBA" id="ARBA00004651"/>
    </source>
</evidence>
<keyword evidence="3" id="KW-1003">Cell membrane</keyword>
<dbReference type="RefSeq" id="WP_013299217.1">
    <property type="nucleotide sequence ID" value="NC_014414.1"/>
</dbReference>
<dbReference type="InterPro" id="IPR011014">
    <property type="entry name" value="MscS_channel_TM-2"/>
</dbReference>
<dbReference type="Pfam" id="PF00924">
    <property type="entry name" value="MS_channel_2nd"/>
    <property type="match status" value="1"/>
</dbReference>
<dbReference type="Gene3D" id="2.30.30.60">
    <property type="match status" value="1"/>
</dbReference>
<dbReference type="GO" id="GO:0005886">
    <property type="term" value="C:plasma membrane"/>
    <property type="evidence" value="ECO:0007669"/>
    <property type="project" value="UniProtKB-SubCell"/>
</dbReference>
<evidence type="ECO:0000256" key="3">
    <source>
        <dbReference type="ARBA" id="ARBA00022475"/>
    </source>
</evidence>
<dbReference type="OrthoDB" id="9809206at2"/>
<name>E0TB34_PARBH</name>
<dbReference type="AlphaFoldDB" id="E0TB34"/>
<keyword evidence="12" id="KW-1185">Reference proteome</keyword>
<feature type="domain" description="Mechanosensitive ion channel transmembrane helices 2/3" evidence="10">
    <location>
        <begin position="166"/>
        <end position="204"/>
    </location>
</feature>
<dbReference type="SUPFAM" id="SSF82861">
    <property type="entry name" value="Mechanosensitive channel protein MscS (YggB), transmembrane region"/>
    <property type="match status" value="1"/>
</dbReference>
<evidence type="ECO:0000256" key="4">
    <source>
        <dbReference type="ARBA" id="ARBA00022692"/>
    </source>
</evidence>
<dbReference type="PANTHER" id="PTHR30566:SF25">
    <property type="entry name" value="INNER MEMBRANE PROTEIN"/>
    <property type="match status" value="1"/>
</dbReference>
<feature type="domain" description="Mechanosensitive ion channel MscS" evidence="8">
    <location>
        <begin position="206"/>
        <end position="272"/>
    </location>
</feature>
<keyword evidence="5 7" id="KW-1133">Transmembrane helix</keyword>
<dbReference type="InterPro" id="IPR006685">
    <property type="entry name" value="MscS_channel_2nd"/>
</dbReference>
<comment type="similarity">
    <text evidence="2">Belongs to the MscS (TC 1.A.23) family.</text>
</comment>
<dbReference type="InterPro" id="IPR010920">
    <property type="entry name" value="LSM_dom_sf"/>
</dbReference>
<dbReference type="InterPro" id="IPR049278">
    <property type="entry name" value="MS_channel_C"/>
</dbReference>
<feature type="domain" description="Mechanosensitive ion channel MscS C-terminal" evidence="9">
    <location>
        <begin position="281"/>
        <end position="363"/>
    </location>
</feature>
<dbReference type="GO" id="GO:0008381">
    <property type="term" value="F:mechanosensitive monoatomic ion channel activity"/>
    <property type="evidence" value="ECO:0007669"/>
    <property type="project" value="UniProtKB-ARBA"/>
</dbReference>
<dbReference type="Proteomes" id="UP000001302">
    <property type="component" value="Chromosome"/>
</dbReference>
<dbReference type="Gene3D" id="3.30.70.100">
    <property type="match status" value="1"/>
</dbReference>
<dbReference type="Gene3D" id="1.10.287.1260">
    <property type="match status" value="1"/>
</dbReference>
<evidence type="ECO:0000256" key="7">
    <source>
        <dbReference type="SAM" id="Phobius"/>
    </source>
</evidence>
<reference evidence="11 12" key="2">
    <citation type="journal article" date="2011" name="J. Bacteriol.">
        <title>Complete genome sequence of strain HTCC2503T of Parvularcula bermudensis, the type species of the order "Parvularculales" in the class Alphaproteobacteria.</title>
        <authorList>
            <person name="Oh H.M."/>
            <person name="Kang I."/>
            <person name="Vergin K.L."/>
            <person name="Kang D."/>
            <person name="Rhee K.H."/>
            <person name="Giovannoni S.J."/>
            <person name="Cho J.C."/>
        </authorList>
    </citation>
    <scope>NUCLEOTIDE SEQUENCE [LARGE SCALE GENOMIC DNA]</scope>
    <source>
        <strain evidence="12">ATCC BAA-594 / HTCC2503 / KCTC 12087</strain>
    </source>
</reference>
<feature type="transmembrane region" description="Helical" evidence="7">
    <location>
        <begin position="185"/>
        <end position="207"/>
    </location>
</feature>
<keyword evidence="4 7" id="KW-0812">Transmembrane</keyword>
<gene>
    <name evidence="11" type="ordered locus">PB2503_00812</name>
</gene>
<dbReference type="InterPro" id="IPR049142">
    <property type="entry name" value="MS_channel_1st"/>
</dbReference>
<feature type="transmembrane region" description="Helical" evidence="7">
    <location>
        <begin position="157"/>
        <end position="179"/>
    </location>
</feature>
<evidence type="ECO:0000313" key="11">
    <source>
        <dbReference type="EMBL" id="ADM08243.1"/>
    </source>
</evidence>
<comment type="subcellular location">
    <subcellularLocation>
        <location evidence="1">Cell membrane</location>
        <topology evidence="1">Multi-pass membrane protein</topology>
    </subcellularLocation>
</comment>
<dbReference type="KEGG" id="pbr:PB2503_00812"/>
<accession>E0TB34</accession>
<evidence type="ECO:0000259" key="10">
    <source>
        <dbReference type="Pfam" id="PF21088"/>
    </source>
</evidence>
<dbReference type="EMBL" id="CP002156">
    <property type="protein sequence ID" value="ADM08243.1"/>
    <property type="molecule type" value="Genomic_DNA"/>
</dbReference>
<evidence type="ECO:0000259" key="9">
    <source>
        <dbReference type="Pfam" id="PF21082"/>
    </source>
</evidence>
<evidence type="ECO:0000313" key="12">
    <source>
        <dbReference type="Proteomes" id="UP000001302"/>
    </source>
</evidence>
<proteinExistence type="inferred from homology"/>
<sequence length="382" mass="42380">MRFHLIQAQADPSVTVDGVVSSVTQSAQETWSWLLGSGTQWAIWAAVAVGIFLVLRLLRSILSGIFQSSKLPQKSVRNIISRLFAATNSLFLLVFSFVVTRPFFIDDLSDRWSAVIGYVFIIAAALQVAFWARVIVKALLNSLVANTAEEESTLENARSLITLFANFAIFAIAVIFILQNLGQDVGALIAGLGVGGLAIGLAAQSVFRDLFASLSIILDKPFVKGDFIAWSGFLGTVQKIGLRTTRLTSLSGEQLVVSNDDLLSNVIKNFRRMNERRVVQTLGVTYQTPRRVLEILPERLRELLEGREGVRFDRSHMSGYGDSAITFETVYYVLSRDYAQHMDLQQDILLDIHKLFEDLGAEFAYPTQTLFIEGEWATGQST</sequence>